<organism evidence="3 4">
    <name type="scientific">Nyctereutes procyonoides</name>
    <name type="common">Raccoon dog</name>
    <name type="synonym">Canis procyonoides</name>
    <dbReference type="NCBI Taxonomy" id="34880"/>
    <lineage>
        <taxon>Eukaryota</taxon>
        <taxon>Metazoa</taxon>
        <taxon>Chordata</taxon>
        <taxon>Craniata</taxon>
        <taxon>Vertebrata</taxon>
        <taxon>Euteleostomi</taxon>
        <taxon>Mammalia</taxon>
        <taxon>Eutheria</taxon>
        <taxon>Laurasiatheria</taxon>
        <taxon>Carnivora</taxon>
        <taxon>Caniformia</taxon>
        <taxon>Canidae</taxon>
        <taxon>Nyctereutes</taxon>
    </lineage>
</organism>
<feature type="region of interest" description="Disordered" evidence="2">
    <location>
        <begin position="1"/>
        <end position="36"/>
    </location>
</feature>
<evidence type="ECO:0000313" key="4">
    <source>
        <dbReference type="Proteomes" id="UP000645828"/>
    </source>
</evidence>
<accession>A0A811Z7D6</accession>
<comment type="similarity">
    <text evidence="1">Belongs to the PRR20 family.</text>
</comment>
<dbReference type="Proteomes" id="UP000645828">
    <property type="component" value="Unassembled WGS sequence"/>
</dbReference>
<feature type="compositionally biased region" description="Basic and acidic residues" evidence="2">
    <location>
        <begin position="82"/>
        <end position="94"/>
    </location>
</feature>
<evidence type="ECO:0000256" key="2">
    <source>
        <dbReference type="SAM" id="MobiDB-lite"/>
    </source>
</evidence>
<gene>
    <name evidence="3" type="ORF">NYPRO_LOCUS17589</name>
</gene>
<comment type="caution">
    <text evidence="3">The sequence shown here is derived from an EMBL/GenBank/DDBJ whole genome shotgun (WGS) entry which is preliminary data.</text>
</comment>
<keyword evidence="4" id="KW-1185">Reference proteome</keyword>
<sequence length="212" mass="23201">MEKQELPKSLLPSMAPNQDVHSQEPGHFGMENEGTMKLGPAKPIVYVKPMRCETRGFMAHLGERGQGHHGGRSHQAGRGHLRGTDLRRDPDHQVRPRRMLRPGLHVDPHHREEPSHHVGPEARQTPSFPFTEAASVHGDGLQGPGSHSVQPGAGLQALPDASGYWVLTNSPTSSVYACLGFRPLEGSALLFTQTPCGTFVYGVPEFFTHIAY</sequence>
<evidence type="ECO:0000313" key="3">
    <source>
        <dbReference type="EMBL" id="CAD7684796.1"/>
    </source>
</evidence>
<dbReference type="EMBL" id="CAJHUB010000760">
    <property type="protein sequence ID" value="CAD7684796.1"/>
    <property type="molecule type" value="Genomic_DNA"/>
</dbReference>
<feature type="compositionally biased region" description="Basic residues" evidence="2">
    <location>
        <begin position="67"/>
        <end position="81"/>
    </location>
</feature>
<dbReference type="PANTHER" id="PTHR38819:SF1">
    <property type="entry name" value="PROLINE-RICH PROTEIN 20G"/>
    <property type="match status" value="1"/>
</dbReference>
<dbReference type="InterPro" id="IPR031439">
    <property type="entry name" value="PRR20"/>
</dbReference>
<protein>
    <submittedName>
        <fullName evidence="3">(raccoon dog) hypothetical protein</fullName>
    </submittedName>
</protein>
<feature type="compositionally biased region" description="Basic and acidic residues" evidence="2">
    <location>
        <begin position="104"/>
        <end position="120"/>
    </location>
</feature>
<dbReference type="PANTHER" id="PTHR38819">
    <property type="entry name" value="PROLINE-RICH PROTEIN 20A-RELATED"/>
    <property type="match status" value="1"/>
</dbReference>
<evidence type="ECO:0000256" key="1">
    <source>
        <dbReference type="ARBA" id="ARBA00005946"/>
    </source>
</evidence>
<dbReference type="Pfam" id="PF15708">
    <property type="entry name" value="PRR20"/>
    <property type="match status" value="1"/>
</dbReference>
<proteinExistence type="inferred from homology"/>
<dbReference type="AlphaFoldDB" id="A0A811Z7D6"/>
<feature type="region of interest" description="Disordered" evidence="2">
    <location>
        <begin position="62"/>
        <end position="154"/>
    </location>
</feature>
<name>A0A811Z7D6_NYCPR</name>
<reference evidence="3" key="1">
    <citation type="submission" date="2020-12" db="EMBL/GenBank/DDBJ databases">
        <authorList>
            <consortium name="Molecular Ecology Group"/>
        </authorList>
    </citation>
    <scope>NUCLEOTIDE SEQUENCE</scope>
    <source>
        <strain evidence="3">TBG_1078</strain>
    </source>
</reference>